<dbReference type="eggNOG" id="KOG1471">
    <property type="taxonomic scope" value="Eukaryota"/>
</dbReference>
<dbReference type="InParanoid" id="D2A4J6"/>
<name>D2A4J6_TRICA</name>
<dbReference type="InterPro" id="IPR036273">
    <property type="entry name" value="CRAL/TRIO_N_dom_sf"/>
</dbReference>
<dbReference type="SUPFAM" id="SSF46938">
    <property type="entry name" value="CRAL/TRIO N-terminal domain"/>
    <property type="match status" value="1"/>
</dbReference>
<dbReference type="SMART" id="SM00516">
    <property type="entry name" value="SEC14"/>
    <property type="match status" value="1"/>
</dbReference>
<dbReference type="Gene3D" id="1.10.8.20">
    <property type="entry name" value="N-terminal domain of phosphatidylinositol transfer protein sec14p"/>
    <property type="match status" value="1"/>
</dbReference>
<evidence type="ECO:0000313" key="2">
    <source>
        <dbReference type="EMBL" id="EFA05232.2"/>
    </source>
</evidence>
<dbReference type="InterPro" id="IPR036865">
    <property type="entry name" value="CRAL-TRIO_dom_sf"/>
</dbReference>
<sequence>MLLLPPTPEQRIHTKKIFNESENVERDLEEIKQWLREQPHLPDSWDDSRLLTFLRGCRFSLPQCKKKLEMYFTVRSTMPELFSNRNIANPGLQEVLDVADGAVLPHLTPDCGRVSIIRAARPHFETPTPSEFFKLVFMIGDLRLELEEFGVPFDVYILDAGFPWFGHFLKVSPFLFRKAFICIQEAYPVVIKEVHIVNANSFIDFAISSIKPFLNESLRNAIHVHRNVETLYDFVPRDILPEEYGGSGGKLTDLKQSWIRELEKSTQWFEEQEDIKASIKSTSFWSGFFGL</sequence>
<dbReference type="HOGENOM" id="CLU_046597_1_1_1"/>
<dbReference type="PANTHER" id="PTHR10174">
    <property type="entry name" value="ALPHA-TOCOPHEROL TRANSFER PROTEIN-RELATED"/>
    <property type="match status" value="1"/>
</dbReference>
<reference evidence="2 3" key="1">
    <citation type="journal article" date="2008" name="Nature">
        <title>The genome of the model beetle and pest Tribolium castaneum.</title>
        <authorList>
            <consortium name="Tribolium Genome Sequencing Consortium"/>
            <person name="Richards S."/>
            <person name="Gibbs R.A."/>
            <person name="Weinstock G.M."/>
            <person name="Brown S.J."/>
            <person name="Denell R."/>
            <person name="Beeman R.W."/>
            <person name="Gibbs R."/>
            <person name="Beeman R.W."/>
            <person name="Brown S.J."/>
            <person name="Bucher G."/>
            <person name="Friedrich M."/>
            <person name="Grimmelikhuijzen C.J."/>
            <person name="Klingler M."/>
            <person name="Lorenzen M."/>
            <person name="Richards S."/>
            <person name="Roth S."/>
            <person name="Schroder R."/>
            <person name="Tautz D."/>
            <person name="Zdobnov E.M."/>
            <person name="Muzny D."/>
            <person name="Gibbs R.A."/>
            <person name="Weinstock G.M."/>
            <person name="Attaway T."/>
            <person name="Bell S."/>
            <person name="Buhay C.J."/>
            <person name="Chandrabose M.N."/>
            <person name="Chavez D."/>
            <person name="Clerk-Blankenburg K.P."/>
            <person name="Cree A."/>
            <person name="Dao M."/>
            <person name="Davis C."/>
            <person name="Chacko J."/>
            <person name="Dinh H."/>
            <person name="Dugan-Rocha S."/>
            <person name="Fowler G."/>
            <person name="Garner T.T."/>
            <person name="Garnes J."/>
            <person name="Gnirke A."/>
            <person name="Hawes A."/>
            <person name="Hernandez J."/>
            <person name="Hines S."/>
            <person name="Holder M."/>
            <person name="Hume J."/>
            <person name="Jhangiani S.N."/>
            <person name="Joshi V."/>
            <person name="Khan Z.M."/>
            <person name="Jackson L."/>
            <person name="Kovar C."/>
            <person name="Kowis A."/>
            <person name="Lee S."/>
            <person name="Lewis L.R."/>
            <person name="Margolis J."/>
            <person name="Morgan M."/>
            <person name="Nazareth L.V."/>
            <person name="Nguyen N."/>
            <person name="Okwuonu G."/>
            <person name="Parker D."/>
            <person name="Richards S."/>
            <person name="Ruiz S.J."/>
            <person name="Santibanez J."/>
            <person name="Savard J."/>
            <person name="Scherer S.E."/>
            <person name="Schneider B."/>
            <person name="Sodergren E."/>
            <person name="Tautz D."/>
            <person name="Vattahil S."/>
            <person name="Villasana D."/>
            <person name="White C.S."/>
            <person name="Wright R."/>
            <person name="Park Y."/>
            <person name="Beeman R.W."/>
            <person name="Lord J."/>
            <person name="Oppert B."/>
            <person name="Lorenzen M."/>
            <person name="Brown S."/>
            <person name="Wang L."/>
            <person name="Savard J."/>
            <person name="Tautz D."/>
            <person name="Richards S."/>
            <person name="Weinstock G."/>
            <person name="Gibbs R.A."/>
            <person name="Liu Y."/>
            <person name="Worley K."/>
            <person name="Weinstock G."/>
            <person name="Elsik C.G."/>
            <person name="Reese J.T."/>
            <person name="Elhaik E."/>
            <person name="Landan G."/>
            <person name="Graur D."/>
            <person name="Arensburger P."/>
            <person name="Atkinson P."/>
            <person name="Beeman R.W."/>
            <person name="Beidler J."/>
            <person name="Brown S.J."/>
            <person name="Demuth J.P."/>
            <person name="Drury D.W."/>
            <person name="Du Y.Z."/>
            <person name="Fujiwara H."/>
            <person name="Lorenzen M."/>
            <person name="Maselli V."/>
            <person name="Osanai M."/>
            <person name="Park Y."/>
            <person name="Robertson H.M."/>
            <person name="Tu Z."/>
            <person name="Wang J.J."/>
            <person name="Wang S."/>
            <person name="Richards S."/>
            <person name="Song H."/>
            <person name="Zhang L."/>
            <person name="Sodergren E."/>
            <person name="Werner D."/>
            <person name="Stanke M."/>
            <person name="Morgenstern B."/>
            <person name="Solovyev V."/>
            <person name="Kosarev P."/>
            <person name="Brown G."/>
            <person name="Chen H.C."/>
            <person name="Ermolaeva O."/>
            <person name="Hlavina W."/>
            <person name="Kapustin Y."/>
            <person name="Kiryutin B."/>
            <person name="Kitts P."/>
            <person name="Maglott D."/>
            <person name="Pruitt K."/>
            <person name="Sapojnikov V."/>
            <person name="Souvorov A."/>
            <person name="Mackey A.J."/>
            <person name="Waterhouse R.M."/>
            <person name="Wyder S."/>
            <person name="Zdobnov E.M."/>
            <person name="Zdobnov E.M."/>
            <person name="Wyder S."/>
            <person name="Kriventseva E.V."/>
            <person name="Kadowaki T."/>
            <person name="Bork P."/>
            <person name="Aranda M."/>
            <person name="Bao R."/>
            <person name="Beermann A."/>
            <person name="Berns N."/>
            <person name="Bolognesi R."/>
            <person name="Bonneton F."/>
            <person name="Bopp D."/>
            <person name="Brown S.J."/>
            <person name="Bucher G."/>
            <person name="Butts T."/>
            <person name="Chaumot A."/>
            <person name="Denell R.E."/>
            <person name="Ferrier D.E."/>
            <person name="Friedrich M."/>
            <person name="Gordon C.M."/>
            <person name="Jindra M."/>
            <person name="Klingler M."/>
            <person name="Lan Q."/>
            <person name="Lattorff H.M."/>
            <person name="Laudet V."/>
            <person name="von Levetsow C."/>
            <person name="Liu Z."/>
            <person name="Lutz R."/>
            <person name="Lynch J.A."/>
            <person name="da Fonseca R.N."/>
            <person name="Posnien N."/>
            <person name="Reuter R."/>
            <person name="Roth S."/>
            <person name="Savard J."/>
            <person name="Schinko J.B."/>
            <person name="Schmitt C."/>
            <person name="Schoppmeier M."/>
            <person name="Schroder R."/>
            <person name="Shippy T.D."/>
            <person name="Simonnet F."/>
            <person name="Marques-Souza H."/>
            <person name="Tautz D."/>
            <person name="Tomoyasu Y."/>
            <person name="Trauner J."/>
            <person name="Van der Zee M."/>
            <person name="Vervoort M."/>
            <person name="Wittkopp N."/>
            <person name="Wimmer E.A."/>
            <person name="Yang X."/>
            <person name="Jones A.K."/>
            <person name="Sattelle D.B."/>
            <person name="Ebert P.R."/>
            <person name="Nelson D."/>
            <person name="Scott J.G."/>
            <person name="Beeman R.W."/>
            <person name="Muthukrishnan S."/>
            <person name="Kramer K.J."/>
            <person name="Arakane Y."/>
            <person name="Beeman R.W."/>
            <person name="Zhu Q."/>
            <person name="Hogenkamp D."/>
            <person name="Dixit R."/>
            <person name="Oppert B."/>
            <person name="Jiang H."/>
            <person name="Zou Z."/>
            <person name="Marshall J."/>
            <person name="Elpidina E."/>
            <person name="Vinokurov K."/>
            <person name="Oppert C."/>
            <person name="Zou Z."/>
            <person name="Evans J."/>
            <person name="Lu Z."/>
            <person name="Zhao P."/>
            <person name="Sumathipala N."/>
            <person name="Altincicek B."/>
            <person name="Vilcinskas A."/>
            <person name="Williams M."/>
            <person name="Hultmark D."/>
            <person name="Hetru C."/>
            <person name="Jiang H."/>
            <person name="Grimmelikhuijzen C.J."/>
            <person name="Hauser F."/>
            <person name="Cazzamali G."/>
            <person name="Williamson M."/>
            <person name="Park Y."/>
            <person name="Li B."/>
            <person name="Tanaka Y."/>
            <person name="Predel R."/>
            <person name="Neupert S."/>
            <person name="Schachtner J."/>
            <person name="Verleyen P."/>
            <person name="Raible F."/>
            <person name="Bork P."/>
            <person name="Friedrich M."/>
            <person name="Walden K.K."/>
            <person name="Robertson H.M."/>
            <person name="Angeli S."/>
            <person name="Foret S."/>
            <person name="Bucher G."/>
            <person name="Schuetz S."/>
            <person name="Maleszka R."/>
            <person name="Wimmer E.A."/>
            <person name="Beeman R.W."/>
            <person name="Lorenzen M."/>
            <person name="Tomoyasu Y."/>
            <person name="Miller S.C."/>
            <person name="Grossmann D."/>
            <person name="Bucher G."/>
        </authorList>
    </citation>
    <scope>NUCLEOTIDE SEQUENCE [LARGE SCALE GENOMIC DNA]</scope>
    <source>
        <strain evidence="2 3">Georgia GA2</strain>
    </source>
</reference>
<feature type="domain" description="CRAL-TRIO" evidence="1">
    <location>
        <begin position="83"/>
        <end position="252"/>
    </location>
</feature>
<reference evidence="2 3" key="2">
    <citation type="journal article" date="2010" name="Nucleic Acids Res.">
        <title>BeetleBase in 2010: revisions to provide comprehensive genomic information for Tribolium castaneum.</title>
        <authorList>
            <person name="Kim H.S."/>
            <person name="Murphy T."/>
            <person name="Xia J."/>
            <person name="Caragea D."/>
            <person name="Park Y."/>
            <person name="Beeman R.W."/>
            <person name="Lorenzen M.D."/>
            <person name="Butcher S."/>
            <person name="Manak J.R."/>
            <person name="Brown S.J."/>
        </authorList>
    </citation>
    <scope>GENOME REANNOTATION</scope>
    <source>
        <strain evidence="2 3">Georgia GA2</strain>
    </source>
</reference>
<dbReference type="Proteomes" id="UP000007266">
    <property type="component" value="Linkage group 6"/>
</dbReference>
<keyword evidence="3" id="KW-1185">Reference proteome</keyword>
<dbReference type="PROSITE" id="PS50191">
    <property type="entry name" value="CRAL_TRIO"/>
    <property type="match status" value="1"/>
</dbReference>
<protein>
    <submittedName>
        <fullName evidence="2">Alpha-tocopherol transfer protein-like</fullName>
    </submittedName>
</protein>
<dbReference type="Gene3D" id="1.20.5.1200">
    <property type="entry name" value="Alpha-tocopherol transfer"/>
    <property type="match status" value="1"/>
</dbReference>
<proteinExistence type="predicted"/>
<dbReference type="CDD" id="cd00170">
    <property type="entry name" value="SEC14"/>
    <property type="match status" value="1"/>
</dbReference>
<dbReference type="OrthoDB" id="6682367at2759"/>
<accession>D2A4J6</accession>
<dbReference type="EMBL" id="KQ971344">
    <property type="protein sequence ID" value="EFA05232.2"/>
    <property type="molecule type" value="Genomic_DNA"/>
</dbReference>
<dbReference type="AlphaFoldDB" id="D2A4J6"/>
<dbReference type="InterPro" id="IPR001251">
    <property type="entry name" value="CRAL-TRIO_dom"/>
</dbReference>
<dbReference type="GO" id="GO:1902936">
    <property type="term" value="F:phosphatidylinositol bisphosphate binding"/>
    <property type="evidence" value="ECO:0000318"/>
    <property type="project" value="GO_Central"/>
</dbReference>
<dbReference type="Pfam" id="PF00650">
    <property type="entry name" value="CRAL_TRIO"/>
    <property type="match status" value="1"/>
</dbReference>
<dbReference type="KEGG" id="tca:656768"/>
<dbReference type="Gene3D" id="3.40.525.10">
    <property type="entry name" value="CRAL-TRIO lipid binding domain"/>
    <property type="match status" value="1"/>
</dbReference>
<dbReference type="SUPFAM" id="SSF52087">
    <property type="entry name" value="CRAL/TRIO domain"/>
    <property type="match status" value="1"/>
</dbReference>
<organism evidence="2 3">
    <name type="scientific">Tribolium castaneum</name>
    <name type="common">Red flour beetle</name>
    <dbReference type="NCBI Taxonomy" id="7070"/>
    <lineage>
        <taxon>Eukaryota</taxon>
        <taxon>Metazoa</taxon>
        <taxon>Ecdysozoa</taxon>
        <taxon>Arthropoda</taxon>
        <taxon>Hexapoda</taxon>
        <taxon>Insecta</taxon>
        <taxon>Pterygota</taxon>
        <taxon>Neoptera</taxon>
        <taxon>Endopterygota</taxon>
        <taxon>Coleoptera</taxon>
        <taxon>Polyphaga</taxon>
        <taxon>Cucujiformia</taxon>
        <taxon>Tenebrionidae</taxon>
        <taxon>Tenebrionidae incertae sedis</taxon>
        <taxon>Tribolium</taxon>
    </lineage>
</organism>
<dbReference type="PANTHER" id="PTHR10174:SF230">
    <property type="entry name" value="ALPHA-TOCOPHEROL TRANSFER PROTEIN-LIKE"/>
    <property type="match status" value="1"/>
</dbReference>
<evidence type="ECO:0000313" key="3">
    <source>
        <dbReference type="Proteomes" id="UP000007266"/>
    </source>
</evidence>
<dbReference type="PRINTS" id="PR00180">
    <property type="entry name" value="CRETINALDHBP"/>
</dbReference>
<gene>
    <name evidence="2" type="primary">AUGUSTUS-3.0.2_15378</name>
    <name evidence="2" type="ORF">TcasGA2_TC015378</name>
</gene>
<evidence type="ECO:0000259" key="1">
    <source>
        <dbReference type="PROSITE" id="PS50191"/>
    </source>
</evidence>